<dbReference type="AlphaFoldDB" id="A0A2P2C5D7"/>
<reference evidence="1" key="1">
    <citation type="submission" date="2015-08" db="EMBL/GenBank/DDBJ databases">
        <authorList>
            <person name="Babu N.S."/>
            <person name="Beckwith C.J."/>
            <person name="Beseler K.G."/>
            <person name="Brison A."/>
            <person name="Carone J.V."/>
            <person name="Caskin T.P."/>
            <person name="Diamond M."/>
            <person name="Durham M.E."/>
            <person name="Foxe J.M."/>
            <person name="Go M."/>
            <person name="Henderson B.A."/>
            <person name="Jones I.B."/>
            <person name="McGettigan J.A."/>
            <person name="Micheletti S.J."/>
            <person name="Nasrallah M.E."/>
            <person name="Ortiz D."/>
            <person name="Piller C.R."/>
            <person name="Privatt S.R."/>
            <person name="Schneider S.L."/>
            <person name="Sharp S."/>
            <person name="Smith T.C."/>
            <person name="Stanton J.D."/>
            <person name="Ullery H.E."/>
            <person name="Wilson R.J."/>
            <person name="Serrano M.G."/>
            <person name="Buck G."/>
            <person name="Lee V."/>
            <person name="Wang Y."/>
            <person name="Carvalho R."/>
            <person name="Voegtly L."/>
            <person name="Shi R."/>
            <person name="Duckworth R."/>
            <person name="Johnson A."/>
            <person name="Loviza R."/>
            <person name="Walstead R."/>
            <person name="Shah Z."/>
            <person name="Kiflezghi M."/>
            <person name="Wade K."/>
            <person name="Ball S.L."/>
            <person name="Bradley K.W."/>
            <person name="Asai D.J."/>
            <person name="Bowman C.A."/>
            <person name="Russell D.A."/>
            <person name="Pope W.H."/>
            <person name="Jacobs-Sera D."/>
            <person name="Hendrix R.W."/>
            <person name="Hatfull G.F."/>
        </authorList>
    </citation>
    <scope>NUCLEOTIDE SEQUENCE</scope>
</reference>
<accession>A0A2P2C5D7</accession>
<organism evidence="1">
    <name type="scientific">metagenome</name>
    <dbReference type="NCBI Taxonomy" id="256318"/>
    <lineage>
        <taxon>unclassified sequences</taxon>
        <taxon>metagenomes</taxon>
    </lineage>
</organism>
<name>A0A2P2C5D7_9ZZZZ</name>
<evidence type="ECO:0000313" key="1">
    <source>
        <dbReference type="EMBL" id="CUR57227.1"/>
    </source>
</evidence>
<sequence>MTTSRGSRPKHLPSSPFKPAVEPVVEVFEIDDRVTHDLHGLGRVTAIDAHAVTVDFGSKVLRVPHPYPKLHHL</sequence>
<protein>
    <submittedName>
        <fullName evidence="1">Uncharacterized protein</fullName>
    </submittedName>
</protein>
<proteinExistence type="predicted"/>
<dbReference type="EMBL" id="CZKB01000004">
    <property type="protein sequence ID" value="CUR57227.1"/>
    <property type="molecule type" value="Genomic_DNA"/>
</dbReference>
<gene>
    <name evidence="1" type="ORF">NOCA1120444</name>
</gene>